<evidence type="ECO:0000313" key="3">
    <source>
        <dbReference type="Proteomes" id="UP000193218"/>
    </source>
</evidence>
<dbReference type="InParanoid" id="A0A1Y1UB94"/>
<proteinExistence type="predicted"/>
<dbReference type="PANTHER" id="PTHR15955">
    <property type="entry name" value="RWD DOMAIN CONTAINING PROTEIN 2"/>
    <property type="match status" value="1"/>
</dbReference>
<dbReference type="Pfam" id="PF06544">
    <property type="entry name" value="Prp3_C"/>
    <property type="match status" value="1"/>
</dbReference>
<dbReference type="EMBL" id="NBSH01000011">
    <property type="protein sequence ID" value="ORX35282.1"/>
    <property type="molecule type" value="Genomic_DNA"/>
</dbReference>
<reference evidence="2 3" key="1">
    <citation type="submission" date="2017-03" db="EMBL/GenBank/DDBJ databases">
        <title>Widespread Adenine N6-methylation of Active Genes in Fungi.</title>
        <authorList>
            <consortium name="DOE Joint Genome Institute"/>
            <person name="Mondo S.J."/>
            <person name="Dannebaum R.O."/>
            <person name="Kuo R.C."/>
            <person name="Louie K.B."/>
            <person name="Bewick A.J."/>
            <person name="Labutti K."/>
            <person name="Haridas S."/>
            <person name="Kuo A."/>
            <person name="Salamov A."/>
            <person name="Ahrendt S.R."/>
            <person name="Lau R."/>
            <person name="Bowen B.P."/>
            <person name="Lipzen A."/>
            <person name="Sullivan W."/>
            <person name="Andreopoulos W.B."/>
            <person name="Clum A."/>
            <person name="Lindquist E."/>
            <person name="Daum C."/>
            <person name="Northen T.R."/>
            <person name="Ramamoorthy G."/>
            <person name="Schmitz R.J."/>
            <person name="Gryganskyi A."/>
            <person name="Culley D."/>
            <person name="Magnuson J."/>
            <person name="James T.Y."/>
            <person name="O'Malley M.A."/>
            <person name="Stajich J.E."/>
            <person name="Spatafora J.W."/>
            <person name="Visel A."/>
            <person name="Grigoriev I.V."/>
        </authorList>
    </citation>
    <scope>NUCLEOTIDE SEQUENCE [LARGE SCALE GENOMIC DNA]</scope>
    <source>
        <strain evidence="2 3">NRRL Y-17943</strain>
    </source>
</reference>
<dbReference type="PANTHER" id="PTHR15955:SF10">
    <property type="entry name" value="DUF1115 DOMAIN PROTEIN (AFU_ORTHOLOGUE AFUA_5G14750)"/>
    <property type="match status" value="1"/>
</dbReference>
<dbReference type="RefSeq" id="XP_021869472.1">
    <property type="nucleotide sequence ID" value="XM_022019157.1"/>
</dbReference>
<dbReference type="InterPro" id="IPR017359">
    <property type="entry name" value="Phi-like"/>
</dbReference>
<feature type="domain" description="Small nuclear ribonucleoprotein Prp3 C-terminal" evidence="1">
    <location>
        <begin position="160"/>
        <end position="226"/>
    </location>
</feature>
<sequence length="292" mass="33181">MRHDVQEQVDLFECLRAMYPLTSELEVSEQTALWLSDRESGAASASSRACDSLDALINLEIESDLTLLIHVGISIPLNHSAVTVLPRQPEWMTRSSFDSFLLAMPKSRPDNSDMSEHLLGSVDWIRSHALEYRTEQKSKTFAEAEDKQTNNAFRRLERVWFWFPSLSSKEKRRDLVDYAAEYDLKGFVLAGKPGLLCLEGDGSKVDKYMSAVKSESWSDIPSYQKKVTERLRKPLVDSQRRFADMKDIAHLVPQYGQYNHRGEMSEVKRLMDQWGVGEDFGSVVMSSGASTS</sequence>
<dbReference type="Gene3D" id="3.10.110.10">
    <property type="entry name" value="Ubiquitin Conjugating Enzyme"/>
    <property type="match status" value="1"/>
</dbReference>
<organism evidence="2 3">
    <name type="scientific">Kockovaella imperatae</name>
    <dbReference type="NCBI Taxonomy" id="4999"/>
    <lineage>
        <taxon>Eukaryota</taxon>
        <taxon>Fungi</taxon>
        <taxon>Dikarya</taxon>
        <taxon>Basidiomycota</taxon>
        <taxon>Agaricomycotina</taxon>
        <taxon>Tremellomycetes</taxon>
        <taxon>Tremellales</taxon>
        <taxon>Cuniculitremaceae</taxon>
        <taxon>Kockovaella</taxon>
    </lineage>
</organism>
<keyword evidence="3" id="KW-1185">Reference proteome</keyword>
<dbReference type="InterPro" id="IPR010541">
    <property type="entry name" value="Prp3_C"/>
</dbReference>
<dbReference type="AlphaFoldDB" id="A0A1Y1UB94"/>
<dbReference type="GeneID" id="33560966"/>
<gene>
    <name evidence="2" type="ORF">BD324DRAFT_682634</name>
</gene>
<dbReference type="STRING" id="4999.A0A1Y1UB94"/>
<evidence type="ECO:0000259" key="1">
    <source>
        <dbReference type="Pfam" id="PF06544"/>
    </source>
</evidence>
<dbReference type="PIRSF" id="PIRSF038021">
    <property type="entry name" value="UCP038021_RWDD2"/>
    <property type="match status" value="1"/>
</dbReference>
<accession>A0A1Y1UB94</accession>
<dbReference type="InterPro" id="IPR059181">
    <property type="entry name" value="RWDD2A-B_C"/>
</dbReference>
<dbReference type="Proteomes" id="UP000193218">
    <property type="component" value="Unassembled WGS sequence"/>
</dbReference>
<protein>
    <recommendedName>
        <fullName evidence="1">Small nuclear ribonucleoprotein Prp3 C-terminal domain-containing protein</fullName>
    </recommendedName>
</protein>
<dbReference type="CDD" id="cd24163">
    <property type="entry name" value="RWDD2_C"/>
    <property type="match status" value="1"/>
</dbReference>
<evidence type="ECO:0000313" key="2">
    <source>
        <dbReference type="EMBL" id="ORX35282.1"/>
    </source>
</evidence>
<dbReference type="InterPro" id="IPR016135">
    <property type="entry name" value="UBQ-conjugating_enzyme/RWD"/>
</dbReference>
<comment type="caution">
    <text evidence="2">The sequence shown here is derived from an EMBL/GenBank/DDBJ whole genome shotgun (WGS) entry which is preliminary data.</text>
</comment>
<dbReference type="OrthoDB" id="432412at2759"/>
<name>A0A1Y1UB94_9TREE</name>